<dbReference type="EMBL" id="JAULSR010000002">
    <property type="protein sequence ID" value="KAK0628116.1"/>
    <property type="molecule type" value="Genomic_DNA"/>
</dbReference>
<evidence type="ECO:0000256" key="7">
    <source>
        <dbReference type="ARBA" id="ARBA00022840"/>
    </source>
</evidence>
<keyword evidence="8" id="KW-1133">Transmembrane helix</keyword>
<dbReference type="GO" id="GO:0016887">
    <property type="term" value="F:ATP hydrolysis activity"/>
    <property type="evidence" value="ECO:0007669"/>
    <property type="project" value="InterPro"/>
</dbReference>
<accession>A0AA40C779</accession>
<protein>
    <submittedName>
        <fullName evidence="15">Mitochondrial chaperone bcs1</fullName>
    </submittedName>
</protein>
<dbReference type="SMART" id="SM01024">
    <property type="entry name" value="BCS1_N"/>
    <property type="match status" value="1"/>
</dbReference>
<evidence type="ECO:0000313" key="16">
    <source>
        <dbReference type="Proteomes" id="UP001174934"/>
    </source>
</evidence>
<organism evidence="15 16">
    <name type="scientific">Bombardia bombarda</name>
    <dbReference type="NCBI Taxonomy" id="252184"/>
    <lineage>
        <taxon>Eukaryota</taxon>
        <taxon>Fungi</taxon>
        <taxon>Dikarya</taxon>
        <taxon>Ascomycota</taxon>
        <taxon>Pezizomycotina</taxon>
        <taxon>Sordariomycetes</taxon>
        <taxon>Sordariomycetidae</taxon>
        <taxon>Sordariales</taxon>
        <taxon>Lasiosphaeriaceae</taxon>
        <taxon>Bombardia</taxon>
    </lineage>
</organism>
<keyword evidence="10" id="KW-0472">Membrane</keyword>
<keyword evidence="16" id="KW-1185">Reference proteome</keyword>
<comment type="caution">
    <text evidence="15">The sequence shown here is derived from an EMBL/GenBank/DDBJ whole genome shotgun (WGS) entry which is preliminary data.</text>
</comment>
<gene>
    <name evidence="15" type="ORF">B0T17DRAFT_588327</name>
</gene>
<proteinExistence type="inferred from homology"/>
<keyword evidence="4 12" id="KW-0547">Nucleotide-binding</keyword>
<dbReference type="Gene3D" id="3.40.50.300">
    <property type="entry name" value="P-loop containing nucleotide triphosphate hydrolases"/>
    <property type="match status" value="1"/>
</dbReference>
<dbReference type="SMART" id="SM00382">
    <property type="entry name" value="AAA"/>
    <property type="match status" value="1"/>
</dbReference>
<evidence type="ECO:0000256" key="1">
    <source>
        <dbReference type="ARBA" id="ARBA00004434"/>
    </source>
</evidence>
<dbReference type="InterPro" id="IPR003960">
    <property type="entry name" value="ATPase_AAA_CS"/>
</dbReference>
<comment type="subcellular location">
    <subcellularLocation>
        <location evidence="1">Mitochondrion inner membrane</location>
        <topology evidence="1">Single-pass membrane protein</topology>
    </subcellularLocation>
</comment>
<evidence type="ECO:0000256" key="6">
    <source>
        <dbReference type="ARBA" id="ARBA00022801"/>
    </source>
</evidence>
<evidence type="ECO:0000256" key="4">
    <source>
        <dbReference type="ARBA" id="ARBA00022741"/>
    </source>
</evidence>
<keyword evidence="5" id="KW-0999">Mitochondrion inner membrane</keyword>
<keyword evidence="3" id="KW-0812">Transmembrane</keyword>
<dbReference type="PROSITE" id="PS00674">
    <property type="entry name" value="AAA"/>
    <property type="match status" value="1"/>
</dbReference>
<evidence type="ECO:0000256" key="2">
    <source>
        <dbReference type="ARBA" id="ARBA00007448"/>
    </source>
</evidence>
<comment type="similarity">
    <text evidence="2">Belongs to the AAA ATPase family. BCS1 subfamily.</text>
</comment>
<feature type="domain" description="AAA+ ATPase" evidence="13">
    <location>
        <begin position="211"/>
        <end position="343"/>
    </location>
</feature>
<comment type="catalytic activity">
    <reaction evidence="11">
        <text>ATP + H2O = ADP + phosphate + H(+)</text>
        <dbReference type="Rhea" id="RHEA:13065"/>
        <dbReference type="ChEBI" id="CHEBI:15377"/>
        <dbReference type="ChEBI" id="CHEBI:15378"/>
        <dbReference type="ChEBI" id="CHEBI:30616"/>
        <dbReference type="ChEBI" id="CHEBI:43474"/>
        <dbReference type="ChEBI" id="CHEBI:456216"/>
    </reaction>
    <physiologicalReaction direction="left-to-right" evidence="11">
        <dbReference type="Rhea" id="RHEA:13066"/>
    </physiologicalReaction>
</comment>
<keyword evidence="9" id="KW-0496">Mitochondrion</keyword>
<evidence type="ECO:0000259" key="13">
    <source>
        <dbReference type="SMART" id="SM00382"/>
    </source>
</evidence>
<evidence type="ECO:0000256" key="12">
    <source>
        <dbReference type="RuleBase" id="RU003651"/>
    </source>
</evidence>
<evidence type="ECO:0000256" key="9">
    <source>
        <dbReference type="ARBA" id="ARBA00023128"/>
    </source>
</evidence>
<dbReference type="GO" id="GO:0005524">
    <property type="term" value="F:ATP binding"/>
    <property type="evidence" value="ECO:0007669"/>
    <property type="project" value="UniProtKB-KW"/>
</dbReference>
<evidence type="ECO:0000256" key="5">
    <source>
        <dbReference type="ARBA" id="ARBA00022792"/>
    </source>
</evidence>
<dbReference type="InterPro" id="IPR014851">
    <property type="entry name" value="BCS1_N"/>
</dbReference>
<dbReference type="InterPro" id="IPR057495">
    <property type="entry name" value="AAA_lid_BCS1"/>
</dbReference>
<evidence type="ECO:0000256" key="10">
    <source>
        <dbReference type="ARBA" id="ARBA00023136"/>
    </source>
</evidence>
<reference evidence="15" key="1">
    <citation type="submission" date="2023-06" db="EMBL/GenBank/DDBJ databases">
        <title>Genome-scale phylogeny and comparative genomics of the fungal order Sordariales.</title>
        <authorList>
            <consortium name="Lawrence Berkeley National Laboratory"/>
            <person name="Hensen N."/>
            <person name="Bonometti L."/>
            <person name="Westerberg I."/>
            <person name="Brannstrom I.O."/>
            <person name="Guillou S."/>
            <person name="Cros-Aarteil S."/>
            <person name="Calhoun S."/>
            <person name="Haridas S."/>
            <person name="Kuo A."/>
            <person name="Mondo S."/>
            <person name="Pangilinan J."/>
            <person name="Riley R."/>
            <person name="LaButti K."/>
            <person name="Andreopoulos B."/>
            <person name="Lipzen A."/>
            <person name="Chen C."/>
            <person name="Yanf M."/>
            <person name="Daum C."/>
            <person name="Ng V."/>
            <person name="Clum A."/>
            <person name="Steindorff A."/>
            <person name="Ohm R."/>
            <person name="Martin F."/>
            <person name="Silar P."/>
            <person name="Natvig D."/>
            <person name="Lalanne C."/>
            <person name="Gautier V."/>
            <person name="Ament-velasquez S.L."/>
            <person name="Kruys A."/>
            <person name="Hutchinson M.I."/>
            <person name="Powell A.J."/>
            <person name="Barry K."/>
            <person name="Miller A.N."/>
            <person name="Grigoriev I.V."/>
            <person name="Debuchy R."/>
            <person name="Gladieux P."/>
            <person name="Thoren M.H."/>
            <person name="Johannesson H."/>
        </authorList>
    </citation>
    <scope>NUCLEOTIDE SEQUENCE</scope>
    <source>
        <strain evidence="15">SMH3391-2</strain>
    </source>
</reference>
<evidence type="ECO:0000256" key="11">
    <source>
        <dbReference type="ARBA" id="ARBA00048778"/>
    </source>
</evidence>
<evidence type="ECO:0000256" key="3">
    <source>
        <dbReference type="ARBA" id="ARBA00022692"/>
    </source>
</evidence>
<evidence type="ECO:0000313" key="15">
    <source>
        <dbReference type="EMBL" id="KAK0628116.1"/>
    </source>
</evidence>
<dbReference type="Pfam" id="PF00004">
    <property type="entry name" value="AAA"/>
    <property type="match status" value="1"/>
</dbReference>
<dbReference type="Pfam" id="PF08740">
    <property type="entry name" value="BCS1_N"/>
    <property type="match status" value="1"/>
</dbReference>
<dbReference type="GO" id="GO:0005743">
    <property type="term" value="C:mitochondrial inner membrane"/>
    <property type="evidence" value="ECO:0007669"/>
    <property type="project" value="UniProtKB-SubCell"/>
</dbReference>
<dbReference type="InterPro" id="IPR003959">
    <property type="entry name" value="ATPase_AAA_core"/>
</dbReference>
<evidence type="ECO:0000256" key="8">
    <source>
        <dbReference type="ARBA" id="ARBA00022989"/>
    </source>
</evidence>
<dbReference type="Proteomes" id="UP001174934">
    <property type="component" value="Unassembled WGS sequence"/>
</dbReference>
<dbReference type="InterPro" id="IPR027417">
    <property type="entry name" value="P-loop_NTPase"/>
</dbReference>
<dbReference type="Pfam" id="PF25426">
    <property type="entry name" value="AAA_lid_BCS1"/>
    <property type="match status" value="1"/>
</dbReference>
<dbReference type="PANTHER" id="PTHR23070">
    <property type="entry name" value="BCS1 AAA-TYPE ATPASE"/>
    <property type="match status" value="1"/>
</dbReference>
<dbReference type="InterPro" id="IPR003593">
    <property type="entry name" value="AAA+_ATPase"/>
</dbReference>
<keyword evidence="7 12" id="KW-0067">ATP-binding</keyword>
<name>A0AA40C779_9PEZI</name>
<dbReference type="AlphaFoldDB" id="A0AA40C779"/>
<feature type="domain" description="BCS1 N-terminal" evidence="14">
    <location>
        <begin position="34"/>
        <end position="203"/>
    </location>
</feature>
<keyword evidence="6" id="KW-0378">Hydrolase</keyword>
<dbReference type="SUPFAM" id="SSF52540">
    <property type="entry name" value="P-loop containing nucleoside triphosphate hydrolases"/>
    <property type="match status" value="1"/>
</dbReference>
<sequence>MSIVDIVFPGFTGISAVVQQLLAGNLNSYTQLLCICGMLMFFGRYACRFLGDVVELVETHCIVSYSDEAHDMLLAWAVSQPFADKARSSLASVRRGRRGYGDDHPDSSENKTLSYSPWNGAFFFWYKNHLLVFRCREKEVRFSIEEAVSISCFGWSSAILKELLSECKDKYLKLVQNKTSVFEHREHRWVRTSTKDIRPIRTWYSQRGIPYRRGYLLYGPPGTGKSSLSGSIAGHFHLDIYSLSLSGVCEGDLKTLFGKLPGKCVVVLEDIDAVRTTRSRDGEEDKSGKGSKVSLSALLNVLDGFASQEGRLLVMTTNHIEKLDSALIRAGRVDMKIEFRLADKDMITQLFHLIYKQSEDDIPEKGKRIEADKTVERLAEAFVAKVPELQYSPAEVMSFLVVHKQSPKVALDNVDQWMDRIREERANVKRADSWVQEG</sequence>
<dbReference type="InterPro" id="IPR050747">
    <property type="entry name" value="Mitochondrial_chaperone_BCS1"/>
</dbReference>
<evidence type="ECO:0000259" key="14">
    <source>
        <dbReference type="SMART" id="SM01024"/>
    </source>
</evidence>